<accession>A0ABY7GBU5</accession>
<keyword evidence="3" id="KW-1185">Reference proteome</keyword>
<protein>
    <submittedName>
        <fullName evidence="2">HS12A-like protein</fullName>
    </submittedName>
</protein>
<dbReference type="InterPro" id="IPR043129">
    <property type="entry name" value="ATPase_NBD"/>
</dbReference>
<evidence type="ECO:0000256" key="1">
    <source>
        <dbReference type="SAM" id="MobiDB-lite"/>
    </source>
</evidence>
<dbReference type="Proteomes" id="UP001164746">
    <property type="component" value="Chromosome 17"/>
</dbReference>
<name>A0ABY7GBU5_MYAAR</name>
<sequence length="97" mass="10354">MSKRILSKQRGQPYLAGIASDRVQLALEPEVASIWCQTSKTPPGSGTRNMVVDLGGGTADISIHERLEDGSLKEIHRASGGPWGGMNPPELGFPQDV</sequence>
<evidence type="ECO:0000313" key="2">
    <source>
        <dbReference type="EMBL" id="WAR31397.1"/>
    </source>
</evidence>
<gene>
    <name evidence="2" type="ORF">MAR_033939</name>
</gene>
<feature type="region of interest" description="Disordered" evidence="1">
    <location>
        <begin position="78"/>
        <end position="97"/>
    </location>
</feature>
<dbReference type="SUPFAM" id="SSF53067">
    <property type="entry name" value="Actin-like ATPase domain"/>
    <property type="match status" value="1"/>
</dbReference>
<dbReference type="EMBL" id="CP111028">
    <property type="protein sequence ID" value="WAR31397.1"/>
    <property type="molecule type" value="Genomic_DNA"/>
</dbReference>
<dbReference type="PANTHER" id="PTHR14187">
    <property type="entry name" value="ALPHA KINASE/ELONGATION FACTOR 2 KINASE"/>
    <property type="match status" value="1"/>
</dbReference>
<evidence type="ECO:0000313" key="3">
    <source>
        <dbReference type="Proteomes" id="UP001164746"/>
    </source>
</evidence>
<proteinExistence type="predicted"/>
<reference evidence="2" key="1">
    <citation type="submission" date="2022-11" db="EMBL/GenBank/DDBJ databases">
        <title>Centuries of genome instability and evolution in soft-shell clam transmissible cancer (bioRxiv).</title>
        <authorList>
            <person name="Hart S.F.M."/>
            <person name="Yonemitsu M.A."/>
            <person name="Giersch R.M."/>
            <person name="Beal B.F."/>
            <person name="Arriagada G."/>
            <person name="Davis B.W."/>
            <person name="Ostrander E.A."/>
            <person name="Goff S.P."/>
            <person name="Metzger M.J."/>
        </authorList>
    </citation>
    <scope>NUCLEOTIDE SEQUENCE</scope>
    <source>
        <strain evidence="2">MELC-2E11</strain>
        <tissue evidence="2">Siphon/mantle</tissue>
    </source>
</reference>
<dbReference type="PANTHER" id="PTHR14187:SF5">
    <property type="entry name" value="HEAT SHOCK 70 KDA PROTEIN 12A"/>
    <property type="match status" value="1"/>
</dbReference>
<dbReference type="Gene3D" id="3.30.420.40">
    <property type="match status" value="2"/>
</dbReference>
<organism evidence="2 3">
    <name type="scientific">Mya arenaria</name>
    <name type="common">Soft-shell clam</name>
    <dbReference type="NCBI Taxonomy" id="6604"/>
    <lineage>
        <taxon>Eukaryota</taxon>
        <taxon>Metazoa</taxon>
        <taxon>Spiralia</taxon>
        <taxon>Lophotrochozoa</taxon>
        <taxon>Mollusca</taxon>
        <taxon>Bivalvia</taxon>
        <taxon>Autobranchia</taxon>
        <taxon>Heteroconchia</taxon>
        <taxon>Euheterodonta</taxon>
        <taxon>Imparidentia</taxon>
        <taxon>Neoheterodontei</taxon>
        <taxon>Myida</taxon>
        <taxon>Myoidea</taxon>
        <taxon>Myidae</taxon>
        <taxon>Mya</taxon>
    </lineage>
</organism>